<dbReference type="InterPro" id="IPR001509">
    <property type="entry name" value="Epimerase_deHydtase"/>
</dbReference>
<comment type="similarity">
    <text evidence="1">Belongs to the NAD(P)-dependent epimerase/dehydratase family.</text>
</comment>
<dbReference type="InterPro" id="IPR036291">
    <property type="entry name" value="NAD(P)-bd_dom_sf"/>
</dbReference>
<evidence type="ECO:0000256" key="1">
    <source>
        <dbReference type="ARBA" id="ARBA00007637"/>
    </source>
</evidence>
<dbReference type="PANTHER" id="PTHR43103:SF5">
    <property type="entry name" value="4-EPIMERASE, PUTATIVE (AFU_ORTHOLOGUE AFUA_7G00360)-RELATED"/>
    <property type="match status" value="1"/>
</dbReference>
<dbReference type="OrthoDB" id="199183at2157"/>
<organism evidence="5 6">
    <name type="scientific">Halomicrobium zhouii</name>
    <dbReference type="NCBI Taxonomy" id="767519"/>
    <lineage>
        <taxon>Archaea</taxon>
        <taxon>Methanobacteriati</taxon>
        <taxon>Methanobacteriota</taxon>
        <taxon>Stenosarchaea group</taxon>
        <taxon>Halobacteria</taxon>
        <taxon>Halobacteriales</taxon>
        <taxon>Haloarculaceae</taxon>
        <taxon>Halomicrobium</taxon>
    </lineage>
</organism>
<dbReference type="Gene3D" id="3.40.50.720">
    <property type="entry name" value="NAD(P)-binding Rossmann-like Domain"/>
    <property type="match status" value="1"/>
</dbReference>
<feature type="domain" description="NAD-dependent epimerase/dehydratase" evidence="4">
    <location>
        <begin position="3"/>
        <end position="181"/>
    </location>
</feature>
<dbReference type="PANTHER" id="PTHR43103">
    <property type="entry name" value="NUCLEOSIDE-DIPHOSPHATE-SUGAR EPIMERASE"/>
    <property type="match status" value="1"/>
</dbReference>
<dbReference type="EMBL" id="FOZK01000002">
    <property type="protein sequence ID" value="SFR96463.1"/>
    <property type="molecule type" value="Genomic_DNA"/>
</dbReference>
<keyword evidence="6" id="KW-1185">Reference proteome</keyword>
<proteinExistence type="inferred from homology"/>
<accession>A0A1I6KYY8</accession>
<keyword evidence="2" id="KW-0560">Oxidoreductase</keyword>
<dbReference type="RefSeq" id="WP_089815714.1">
    <property type="nucleotide sequence ID" value="NZ_FOZK01000002.1"/>
</dbReference>
<keyword evidence="3" id="KW-0520">NAD</keyword>
<dbReference type="Proteomes" id="UP000199062">
    <property type="component" value="Unassembled WGS sequence"/>
</dbReference>
<evidence type="ECO:0000256" key="3">
    <source>
        <dbReference type="ARBA" id="ARBA00023027"/>
    </source>
</evidence>
<protein>
    <submittedName>
        <fullName evidence="5">Nucleoside-diphosphate-sugar epimerase</fullName>
    </submittedName>
</protein>
<evidence type="ECO:0000259" key="4">
    <source>
        <dbReference type="Pfam" id="PF01370"/>
    </source>
</evidence>
<dbReference type="GO" id="GO:0016491">
    <property type="term" value="F:oxidoreductase activity"/>
    <property type="evidence" value="ECO:0007669"/>
    <property type="project" value="UniProtKB-KW"/>
</dbReference>
<dbReference type="SUPFAM" id="SSF51735">
    <property type="entry name" value="NAD(P)-binding Rossmann-fold domains"/>
    <property type="match status" value="1"/>
</dbReference>
<evidence type="ECO:0000256" key="2">
    <source>
        <dbReference type="ARBA" id="ARBA00023002"/>
    </source>
</evidence>
<gene>
    <name evidence="5" type="ORF">SAMN05216559_1606</name>
</gene>
<name>A0A1I6KYY8_9EURY</name>
<dbReference type="AlphaFoldDB" id="A0A1I6KYY8"/>
<evidence type="ECO:0000313" key="6">
    <source>
        <dbReference type="Proteomes" id="UP000199062"/>
    </source>
</evidence>
<dbReference type="STRING" id="767519.SAMN05216559_1606"/>
<evidence type="ECO:0000313" key="5">
    <source>
        <dbReference type="EMBL" id="SFR96463.1"/>
    </source>
</evidence>
<sequence length="280" mass="31162">MNVLLTGGAGTVGTAITDHLADREEYQLTSVDPEPHPDPNVESVEADVGDYDAIRPHFEDQDAVVHLAHAPIEGGGPSDRSIHAFDGHLANLEIHANAYEAAVDAGVDTFVYASSNHAVGMYEVEHAPDVYYPDYGLTVDHTVQPRPDSMYGVEKVYAEGLGRLAAEAHDMQVYALRICAVRDPEYDHPYGDAEAGVDRGEFERDSDAYATQVARMKGMWQSRRDHAQMVERCFTDDSVEFDVFYGVSDNDRRWFDVDHAREVLGYEPEDNGEQWDTPPE</sequence>
<dbReference type="Pfam" id="PF01370">
    <property type="entry name" value="Epimerase"/>
    <property type="match status" value="1"/>
</dbReference>
<reference evidence="5 6" key="1">
    <citation type="submission" date="2016-10" db="EMBL/GenBank/DDBJ databases">
        <authorList>
            <person name="de Groot N.N."/>
        </authorList>
    </citation>
    <scope>NUCLEOTIDE SEQUENCE [LARGE SCALE GENOMIC DNA]</scope>
    <source>
        <strain evidence="5 6">CGMCC 1.10457</strain>
    </source>
</reference>